<evidence type="ECO:0000313" key="4">
    <source>
        <dbReference type="Proteomes" id="UP000799437"/>
    </source>
</evidence>
<keyword evidence="2" id="KW-0812">Transmembrane</keyword>
<evidence type="ECO:0000256" key="2">
    <source>
        <dbReference type="SAM" id="Phobius"/>
    </source>
</evidence>
<dbReference type="AlphaFoldDB" id="A0A6A6VV82"/>
<reference evidence="3" key="1">
    <citation type="journal article" date="2020" name="Stud. Mycol.">
        <title>101 Dothideomycetes genomes: a test case for predicting lifestyles and emergence of pathogens.</title>
        <authorList>
            <person name="Haridas S."/>
            <person name="Albert R."/>
            <person name="Binder M."/>
            <person name="Bloem J."/>
            <person name="Labutti K."/>
            <person name="Salamov A."/>
            <person name="Andreopoulos B."/>
            <person name="Baker S."/>
            <person name="Barry K."/>
            <person name="Bills G."/>
            <person name="Bluhm B."/>
            <person name="Cannon C."/>
            <person name="Castanera R."/>
            <person name="Culley D."/>
            <person name="Daum C."/>
            <person name="Ezra D."/>
            <person name="Gonzalez J."/>
            <person name="Henrissat B."/>
            <person name="Kuo A."/>
            <person name="Liang C."/>
            <person name="Lipzen A."/>
            <person name="Lutzoni F."/>
            <person name="Magnuson J."/>
            <person name="Mondo S."/>
            <person name="Nolan M."/>
            <person name="Ohm R."/>
            <person name="Pangilinan J."/>
            <person name="Park H.-J."/>
            <person name="Ramirez L."/>
            <person name="Alfaro M."/>
            <person name="Sun H."/>
            <person name="Tritt A."/>
            <person name="Yoshinaga Y."/>
            <person name="Zwiers L.-H."/>
            <person name="Turgeon B."/>
            <person name="Goodwin S."/>
            <person name="Spatafora J."/>
            <person name="Crous P."/>
            <person name="Grigoriev I."/>
        </authorList>
    </citation>
    <scope>NUCLEOTIDE SEQUENCE</scope>
    <source>
        <strain evidence="3">CBS 121739</strain>
    </source>
</reference>
<dbReference type="GeneID" id="54480956"/>
<dbReference type="EMBL" id="ML996584">
    <property type="protein sequence ID" value="KAF2753530.1"/>
    <property type="molecule type" value="Genomic_DNA"/>
</dbReference>
<organism evidence="3 4">
    <name type="scientific">Pseudovirgaria hyperparasitica</name>
    <dbReference type="NCBI Taxonomy" id="470096"/>
    <lineage>
        <taxon>Eukaryota</taxon>
        <taxon>Fungi</taxon>
        <taxon>Dikarya</taxon>
        <taxon>Ascomycota</taxon>
        <taxon>Pezizomycotina</taxon>
        <taxon>Dothideomycetes</taxon>
        <taxon>Dothideomycetes incertae sedis</taxon>
        <taxon>Acrospermales</taxon>
        <taxon>Acrospermaceae</taxon>
        <taxon>Pseudovirgaria</taxon>
    </lineage>
</organism>
<comment type="similarity">
    <text evidence="1">Belongs to the ustYa family.</text>
</comment>
<dbReference type="PANTHER" id="PTHR33365:SF7">
    <property type="entry name" value="TAT PATHWAY SIGNAL SEQUENCE"/>
    <property type="match status" value="1"/>
</dbReference>
<keyword evidence="2" id="KW-1133">Transmembrane helix</keyword>
<protein>
    <recommendedName>
        <fullName evidence="5">Tat pathway signal sequence</fullName>
    </recommendedName>
</protein>
<evidence type="ECO:0000313" key="3">
    <source>
        <dbReference type="EMBL" id="KAF2753530.1"/>
    </source>
</evidence>
<gene>
    <name evidence="3" type="ORF">EJ05DRAFT_220965</name>
</gene>
<dbReference type="Pfam" id="PF11807">
    <property type="entry name" value="UstYa"/>
    <property type="match status" value="1"/>
</dbReference>
<dbReference type="InterPro" id="IPR021765">
    <property type="entry name" value="UstYa-like"/>
</dbReference>
<name>A0A6A6VV82_9PEZI</name>
<evidence type="ECO:0000256" key="1">
    <source>
        <dbReference type="ARBA" id="ARBA00035112"/>
    </source>
</evidence>
<dbReference type="PANTHER" id="PTHR33365">
    <property type="entry name" value="YALI0B05434P"/>
    <property type="match status" value="1"/>
</dbReference>
<feature type="transmembrane region" description="Helical" evidence="2">
    <location>
        <begin position="57"/>
        <end position="83"/>
    </location>
</feature>
<proteinExistence type="inferred from homology"/>
<dbReference type="RefSeq" id="XP_033595981.1">
    <property type="nucleotide sequence ID" value="XM_033739902.1"/>
</dbReference>
<keyword evidence="4" id="KW-1185">Reference proteome</keyword>
<sequence>MMLESFKTKSSIMEEEPLSEPLLEGGFYRGDHGAREVAPNHHPYRLYPPVKYHVSCLLYQLVCSLALMILMVLMFPGVLVYLIRTLSFFPEVVPTKAYPLPSSIRWNTFPGDDNYWSESLYMGQPTLESDRAWHKLLAHGGVRVDDHEAQQLNITTSLPLVNGGYGALLGIDHNLHCLRHFRQWYYYDYYYANKTSEEVSWLGEHTGHCLESLRKSLMCNPDLSMLPHYANLNNKFHPINAGSWNVRECVDWDAFQEAVATRRYDVSEYGEEIERLMYEASHRHSS</sequence>
<dbReference type="Proteomes" id="UP000799437">
    <property type="component" value="Unassembled WGS sequence"/>
</dbReference>
<dbReference type="OrthoDB" id="3687641at2759"/>
<accession>A0A6A6VV82</accession>
<dbReference type="GO" id="GO:0043386">
    <property type="term" value="P:mycotoxin biosynthetic process"/>
    <property type="evidence" value="ECO:0007669"/>
    <property type="project" value="InterPro"/>
</dbReference>
<evidence type="ECO:0008006" key="5">
    <source>
        <dbReference type="Google" id="ProtNLM"/>
    </source>
</evidence>
<keyword evidence="2" id="KW-0472">Membrane</keyword>